<dbReference type="InterPro" id="IPR001138">
    <property type="entry name" value="Zn2Cys6_DnaBD"/>
</dbReference>
<dbReference type="Proteomes" id="UP000813427">
    <property type="component" value="Unassembled WGS sequence"/>
</dbReference>
<keyword evidence="8" id="KW-0472">Membrane</keyword>
<evidence type="ECO:0000256" key="7">
    <source>
        <dbReference type="SAM" id="MobiDB-lite"/>
    </source>
</evidence>
<dbReference type="CDD" id="cd00067">
    <property type="entry name" value="GAL4"/>
    <property type="match status" value="1"/>
</dbReference>
<keyword evidence="3" id="KW-0805">Transcription regulation</keyword>
<dbReference type="SMART" id="SM00906">
    <property type="entry name" value="Fungal_trans"/>
    <property type="match status" value="1"/>
</dbReference>
<dbReference type="SUPFAM" id="SSF57701">
    <property type="entry name" value="Zn2/Cys6 DNA-binding domain"/>
    <property type="match status" value="1"/>
</dbReference>
<dbReference type="InterPro" id="IPR036864">
    <property type="entry name" value="Zn2-C6_fun-type_DNA-bd_sf"/>
</dbReference>
<sequence length="637" mass="72437">MSESIRGRKPKACDSCRKKKIQCDRALPRCDYCQHRGLTCTYKQAARTAGSVPKTKDLSPQNFEPSNLQPHLIQVGFNHDTGRLLESFEMSLSSAVNTPLNICVEYAPPASRSNPPTERNQNYLEGLCLLNGLPLFSDGGQQWIEERAGSKMSPTILDKLQRPWQTHHPSTTNSPSVKHQNSPKLPSFESVKRIAMTFCSSMQFLVFPLLSLDRFVRQTLPLAYAEGNGNEHGVRSAKACVYGIILTSDIFGHNSDKDMSESGYAYENYALELEDSLPIILREMTVDGLEALSMLIIYKYFMSDLQSAAFLVPITMRLIFRLRAHVSPQTTELYNKNNFAHHIRDLFWVCYCIDKDLTHRINQPPAINDNHCNLVLPANYVQMQSSNILSSNGTSNHNYSTVPLYPWDLRLSKMKSQIYEDLYSMSALTQPEAEVLRRIRCLDEELEMWRLTLPVNHRPTLSFLEQTPVDAHTNTQAIMLRLSYHHCITLIHKARCRIFATNLSPSIMPDDGQAANFQLLVDASKSTLTYLEKALPALAHECFWIIIFYPMTAIVTIFSVALSNTKTSPVLRDLERLEDFAQVIRRIPIRKLTAAEITHLDFIEELVMDMGRLVIAATHQPGWKPVRLEELVPMQFD</sequence>
<gene>
    <name evidence="10" type="ORF">BKA59DRAFT_203165</name>
</gene>
<dbReference type="OrthoDB" id="4116913at2759"/>
<reference evidence="10" key="1">
    <citation type="journal article" date="2021" name="Nat. Commun.">
        <title>Genetic determinants of endophytism in the Arabidopsis root mycobiome.</title>
        <authorList>
            <person name="Mesny F."/>
            <person name="Miyauchi S."/>
            <person name="Thiergart T."/>
            <person name="Pickel B."/>
            <person name="Atanasova L."/>
            <person name="Karlsson M."/>
            <person name="Huettel B."/>
            <person name="Barry K.W."/>
            <person name="Haridas S."/>
            <person name="Chen C."/>
            <person name="Bauer D."/>
            <person name="Andreopoulos W."/>
            <person name="Pangilinan J."/>
            <person name="LaButti K."/>
            <person name="Riley R."/>
            <person name="Lipzen A."/>
            <person name="Clum A."/>
            <person name="Drula E."/>
            <person name="Henrissat B."/>
            <person name="Kohler A."/>
            <person name="Grigoriev I.V."/>
            <person name="Martin F.M."/>
            <person name="Hacquard S."/>
        </authorList>
    </citation>
    <scope>NUCLEOTIDE SEQUENCE</scope>
    <source>
        <strain evidence="10">MPI-SDFR-AT-0068</strain>
    </source>
</reference>
<keyword evidence="8" id="KW-1133">Transmembrane helix</keyword>
<keyword evidence="5" id="KW-0804">Transcription</keyword>
<organism evidence="10 11">
    <name type="scientific">Fusarium tricinctum</name>
    <dbReference type="NCBI Taxonomy" id="61284"/>
    <lineage>
        <taxon>Eukaryota</taxon>
        <taxon>Fungi</taxon>
        <taxon>Dikarya</taxon>
        <taxon>Ascomycota</taxon>
        <taxon>Pezizomycotina</taxon>
        <taxon>Sordariomycetes</taxon>
        <taxon>Hypocreomycetidae</taxon>
        <taxon>Hypocreales</taxon>
        <taxon>Nectriaceae</taxon>
        <taxon>Fusarium</taxon>
        <taxon>Fusarium tricinctum species complex</taxon>
    </lineage>
</organism>
<dbReference type="CDD" id="cd12148">
    <property type="entry name" value="fungal_TF_MHR"/>
    <property type="match status" value="1"/>
</dbReference>
<dbReference type="GO" id="GO:0005634">
    <property type="term" value="C:nucleus"/>
    <property type="evidence" value="ECO:0007669"/>
    <property type="project" value="UniProtKB-SubCell"/>
</dbReference>
<feature type="domain" description="Zn(2)-C6 fungal-type" evidence="9">
    <location>
        <begin position="12"/>
        <end position="42"/>
    </location>
</feature>
<dbReference type="InterPro" id="IPR007219">
    <property type="entry name" value="XnlR_reg_dom"/>
</dbReference>
<keyword evidence="2" id="KW-0479">Metal-binding</keyword>
<keyword evidence="4" id="KW-0238">DNA-binding</keyword>
<feature type="region of interest" description="Disordered" evidence="7">
    <location>
        <begin position="164"/>
        <end position="183"/>
    </location>
</feature>
<evidence type="ECO:0000313" key="11">
    <source>
        <dbReference type="Proteomes" id="UP000813427"/>
    </source>
</evidence>
<evidence type="ECO:0000256" key="3">
    <source>
        <dbReference type="ARBA" id="ARBA00023015"/>
    </source>
</evidence>
<dbReference type="PROSITE" id="PS00463">
    <property type="entry name" value="ZN2_CY6_FUNGAL_1"/>
    <property type="match status" value="1"/>
</dbReference>
<feature type="transmembrane region" description="Helical" evidence="8">
    <location>
        <begin position="543"/>
        <end position="562"/>
    </location>
</feature>
<evidence type="ECO:0000256" key="2">
    <source>
        <dbReference type="ARBA" id="ARBA00022723"/>
    </source>
</evidence>
<dbReference type="PROSITE" id="PS50048">
    <property type="entry name" value="ZN2_CY6_FUNGAL_2"/>
    <property type="match status" value="1"/>
</dbReference>
<dbReference type="AlphaFoldDB" id="A0A8K0W916"/>
<keyword evidence="8" id="KW-0812">Transmembrane</keyword>
<dbReference type="Pfam" id="PF04082">
    <property type="entry name" value="Fungal_trans"/>
    <property type="match status" value="1"/>
</dbReference>
<dbReference type="SMART" id="SM00066">
    <property type="entry name" value="GAL4"/>
    <property type="match status" value="1"/>
</dbReference>
<dbReference type="GO" id="GO:0003677">
    <property type="term" value="F:DNA binding"/>
    <property type="evidence" value="ECO:0007669"/>
    <property type="project" value="UniProtKB-KW"/>
</dbReference>
<keyword evidence="6" id="KW-0539">Nucleus</keyword>
<dbReference type="Pfam" id="PF00172">
    <property type="entry name" value="Zn_clus"/>
    <property type="match status" value="1"/>
</dbReference>
<dbReference type="InterPro" id="IPR050987">
    <property type="entry name" value="AtrR-like"/>
</dbReference>
<evidence type="ECO:0000313" key="10">
    <source>
        <dbReference type="EMBL" id="KAH7241408.1"/>
    </source>
</evidence>
<proteinExistence type="predicted"/>
<dbReference type="EMBL" id="JAGPXF010000005">
    <property type="protein sequence ID" value="KAH7241408.1"/>
    <property type="molecule type" value="Genomic_DNA"/>
</dbReference>
<evidence type="ECO:0000256" key="4">
    <source>
        <dbReference type="ARBA" id="ARBA00023125"/>
    </source>
</evidence>
<evidence type="ECO:0000256" key="5">
    <source>
        <dbReference type="ARBA" id="ARBA00023163"/>
    </source>
</evidence>
<protein>
    <recommendedName>
        <fullName evidence="9">Zn(2)-C6 fungal-type domain-containing protein</fullName>
    </recommendedName>
</protein>
<dbReference type="PANTHER" id="PTHR46910">
    <property type="entry name" value="TRANSCRIPTION FACTOR PDR1"/>
    <property type="match status" value="1"/>
</dbReference>
<name>A0A8K0W916_9HYPO</name>
<dbReference type="GO" id="GO:0006351">
    <property type="term" value="P:DNA-templated transcription"/>
    <property type="evidence" value="ECO:0007669"/>
    <property type="project" value="InterPro"/>
</dbReference>
<dbReference type="PANTHER" id="PTHR46910:SF37">
    <property type="entry name" value="ZN(II)2CYS6 TRANSCRIPTION FACTOR (EUROFUNG)"/>
    <property type="match status" value="1"/>
</dbReference>
<keyword evidence="11" id="KW-1185">Reference proteome</keyword>
<evidence type="ECO:0000256" key="1">
    <source>
        <dbReference type="ARBA" id="ARBA00004123"/>
    </source>
</evidence>
<evidence type="ECO:0000256" key="6">
    <source>
        <dbReference type="ARBA" id="ARBA00023242"/>
    </source>
</evidence>
<comment type="caution">
    <text evidence="10">The sequence shown here is derived from an EMBL/GenBank/DDBJ whole genome shotgun (WGS) entry which is preliminary data.</text>
</comment>
<accession>A0A8K0W916</accession>
<comment type="subcellular location">
    <subcellularLocation>
        <location evidence="1">Nucleus</location>
    </subcellularLocation>
</comment>
<evidence type="ECO:0000259" key="9">
    <source>
        <dbReference type="PROSITE" id="PS50048"/>
    </source>
</evidence>
<evidence type="ECO:0000256" key="8">
    <source>
        <dbReference type="SAM" id="Phobius"/>
    </source>
</evidence>
<dbReference type="Gene3D" id="4.10.240.10">
    <property type="entry name" value="Zn(2)-C6 fungal-type DNA-binding domain"/>
    <property type="match status" value="1"/>
</dbReference>
<dbReference type="GO" id="GO:0008270">
    <property type="term" value="F:zinc ion binding"/>
    <property type="evidence" value="ECO:0007669"/>
    <property type="project" value="InterPro"/>
</dbReference>
<dbReference type="GO" id="GO:0000981">
    <property type="term" value="F:DNA-binding transcription factor activity, RNA polymerase II-specific"/>
    <property type="evidence" value="ECO:0007669"/>
    <property type="project" value="InterPro"/>
</dbReference>